<evidence type="ECO:0000256" key="1">
    <source>
        <dbReference type="SAM" id="MobiDB-lite"/>
    </source>
</evidence>
<proteinExistence type="predicted"/>
<keyword evidence="3" id="KW-1185">Reference proteome</keyword>
<evidence type="ECO:0000313" key="2">
    <source>
        <dbReference type="EMBL" id="CAG8982687.1"/>
    </source>
</evidence>
<dbReference type="OrthoDB" id="10523639at2759"/>
<protein>
    <submittedName>
        <fullName evidence="2">Uncharacterized protein</fullName>
    </submittedName>
</protein>
<organism evidence="2 3">
    <name type="scientific">Hymenoscyphus albidus</name>
    <dbReference type="NCBI Taxonomy" id="595503"/>
    <lineage>
        <taxon>Eukaryota</taxon>
        <taxon>Fungi</taxon>
        <taxon>Dikarya</taxon>
        <taxon>Ascomycota</taxon>
        <taxon>Pezizomycotina</taxon>
        <taxon>Leotiomycetes</taxon>
        <taxon>Helotiales</taxon>
        <taxon>Helotiaceae</taxon>
        <taxon>Hymenoscyphus</taxon>
    </lineage>
</organism>
<gene>
    <name evidence="2" type="ORF">HYALB_00000968</name>
</gene>
<dbReference type="Proteomes" id="UP000701801">
    <property type="component" value="Unassembled WGS sequence"/>
</dbReference>
<accession>A0A9N9M259</accession>
<sequence>MENLSWAHQPLQQFLDESPNSDSLTQVTKALVQATKSVKRAKLRLELECLLQRQYIEYKRNFNAELQLQSLPSCELATKLFHRLQEKGMVVYGYIHHTDGLEAQVLELDDEDINLLIESIGNFLEAKREQQNPGIVGIYLWLSMQSVNACSDILPDDLKDDKNNKKVAQNEKRRLKRKRGSDPKGLESIHNPSTLLQYNSSIPEYQTPYPQIDEWRE</sequence>
<name>A0A9N9M259_9HELO</name>
<comment type="caution">
    <text evidence="2">The sequence shown here is derived from an EMBL/GenBank/DDBJ whole genome shotgun (WGS) entry which is preliminary data.</text>
</comment>
<reference evidence="2" key="1">
    <citation type="submission" date="2021-07" db="EMBL/GenBank/DDBJ databases">
        <authorList>
            <person name="Durling M."/>
        </authorList>
    </citation>
    <scope>NUCLEOTIDE SEQUENCE</scope>
</reference>
<feature type="region of interest" description="Disordered" evidence="1">
    <location>
        <begin position="159"/>
        <end position="193"/>
    </location>
</feature>
<feature type="compositionally biased region" description="Basic and acidic residues" evidence="1">
    <location>
        <begin position="159"/>
        <end position="172"/>
    </location>
</feature>
<dbReference type="AlphaFoldDB" id="A0A9N9M259"/>
<dbReference type="EMBL" id="CAJVRM010000684">
    <property type="protein sequence ID" value="CAG8982687.1"/>
    <property type="molecule type" value="Genomic_DNA"/>
</dbReference>
<evidence type="ECO:0000313" key="3">
    <source>
        <dbReference type="Proteomes" id="UP000701801"/>
    </source>
</evidence>